<dbReference type="AlphaFoldDB" id="A0A9W7WSB6"/>
<organism evidence="2 3">
    <name type="scientific">Triplophysa rosa</name>
    <name type="common">Cave loach</name>
    <dbReference type="NCBI Taxonomy" id="992332"/>
    <lineage>
        <taxon>Eukaryota</taxon>
        <taxon>Metazoa</taxon>
        <taxon>Chordata</taxon>
        <taxon>Craniata</taxon>
        <taxon>Vertebrata</taxon>
        <taxon>Euteleostomi</taxon>
        <taxon>Actinopterygii</taxon>
        <taxon>Neopterygii</taxon>
        <taxon>Teleostei</taxon>
        <taxon>Ostariophysi</taxon>
        <taxon>Cypriniformes</taxon>
        <taxon>Nemacheilidae</taxon>
        <taxon>Triplophysa</taxon>
    </lineage>
</organism>
<feature type="compositionally biased region" description="Polar residues" evidence="1">
    <location>
        <begin position="92"/>
        <end position="127"/>
    </location>
</feature>
<proteinExistence type="predicted"/>
<gene>
    <name evidence="2" type="ORF">IRJ41_003779</name>
</gene>
<name>A0A9W7WSB6_TRIRA</name>
<feature type="region of interest" description="Disordered" evidence="1">
    <location>
        <begin position="151"/>
        <end position="185"/>
    </location>
</feature>
<accession>A0A9W7WSB6</accession>
<protein>
    <submittedName>
        <fullName evidence="2">Uncharacterized protein</fullName>
    </submittedName>
</protein>
<evidence type="ECO:0000313" key="3">
    <source>
        <dbReference type="Proteomes" id="UP001059041"/>
    </source>
</evidence>
<sequence length="233" mass="25474">MSLLLCRSPLLMDFADWSELRVTELRDLTKRSGEFCQVSIELAVSNGSASSLPLLNFDWNNGMSTSSKQVTGRRVEWSGPVDAESSERQIDSGVSISLSKPKDQSSSWPSQNLKNQPLFSSPAAQSNASPGVHRLLTILPTNEQAECEEFPPQNVRAGPNKKTSRQPDIQQDCVPTCSDSRSSSDLRLHHPAAQNTTITSNPMLSVRAAIDLATHYGTKNRKTKNSSPVTTGY</sequence>
<evidence type="ECO:0000313" key="2">
    <source>
        <dbReference type="EMBL" id="KAI7807428.1"/>
    </source>
</evidence>
<dbReference type="Proteomes" id="UP001059041">
    <property type="component" value="Linkage Group LG7"/>
</dbReference>
<dbReference type="EMBL" id="JAFHDT010000007">
    <property type="protein sequence ID" value="KAI7807428.1"/>
    <property type="molecule type" value="Genomic_DNA"/>
</dbReference>
<evidence type="ECO:0000256" key="1">
    <source>
        <dbReference type="SAM" id="MobiDB-lite"/>
    </source>
</evidence>
<comment type="caution">
    <text evidence="2">The sequence shown here is derived from an EMBL/GenBank/DDBJ whole genome shotgun (WGS) entry which is preliminary data.</text>
</comment>
<feature type="region of interest" description="Disordered" evidence="1">
    <location>
        <begin position="65"/>
        <end position="127"/>
    </location>
</feature>
<reference evidence="2" key="1">
    <citation type="submission" date="2021-02" db="EMBL/GenBank/DDBJ databases">
        <title>Comparative genomics reveals that relaxation of natural selection precedes convergent phenotypic evolution of cavefish.</title>
        <authorList>
            <person name="Peng Z."/>
        </authorList>
    </citation>
    <scope>NUCLEOTIDE SEQUENCE</scope>
    <source>
        <tissue evidence="2">Muscle</tissue>
    </source>
</reference>
<keyword evidence="3" id="KW-1185">Reference proteome</keyword>